<evidence type="ECO:0000313" key="2">
    <source>
        <dbReference type="EMBL" id="TWW08475.1"/>
    </source>
</evidence>
<reference evidence="2 3" key="1">
    <citation type="submission" date="2019-08" db="EMBL/GenBank/DDBJ databases">
        <title>100 year-old enigma solved: identification of Planctomyces bekefii, the type genus and species of the phylum Planctomycetes.</title>
        <authorList>
            <person name="Svetlana D.N."/>
            <person name="Overmann J."/>
        </authorList>
    </citation>
    <scope>NUCLEOTIDE SEQUENCE [LARGE SCALE GENOMIC DNA]</scope>
    <source>
        <strain evidence="2">Phe10_nw2017</strain>
    </source>
</reference>
<reference evidence="2 3" key="2">
    <citation type="submission" date="2019-08" db="EMBL/GenBank/DDBJ databases">
        <authorList>
            <person name="Henke P."/>
        </authorList>
    </citation>
    <scope>NUCLEOTIDE SEQUENCE [LARGE SCALE GENOMIC DNA]</scope>
    <source>
        <strain evidence="2">Phe10_nw2017</strain>
    </source>
</reference>
<dbReference type="AlphaFoldDB" id="A0A5C6M2X4"/>
<dbReference type="InterPro" id="IPR001173">
    <property type="entry name" value="Glyco_trans_2-like"/>
</dbReference>
<evidence type="ECO:0000259" key="1">
    <source>
        <dbReference type="Pfam" id="PF00535"/>
    </source>
</evidence>
<dbReference type="Gene3D" id="3.90.550.10">
    <property type="entry name" value="Spore Coat Polysaccharide Biosynthesis Protein SpsA, Chain A"/>
    <property type="match status" value="1"/>
</dbReference>
<comment type="caution">
    <text evidence="2">The sequence shown here is derived from an EMBL/GenBank/DDBJ whole genome shotgun (WGS) entry which is preliminary data.</text>
</comment>
<sequence length="205" mass="22827">CPTYRRPKLLENSIDCFLAQNYPADRRELIVLDDAGELPNQTGGGWQIISIARRFRSLPEKFNALAGLARGEILVVWEDDDIYLPHHISGHVAAMEGHLWSKPSRVLSDYTGQIEEEDATGRFHASLAFTRLAFEQVGGWPLTLRGDFDQQLVARLNGLGIAADPCSVASPSYVFRWGSTGAYHGQALMRGPEDELWYDGITNLP</sequence>
<dbReference type="SUPFAM" id="SSF53448">
    <property type="entry name" value="Nucleotide-diphospho-sugar transferases"/>
    <property type="match status" value="1"/>
</dbReference>
<protein>
    <recommendedName>
        <fullName evidence="1">Glycosyltransferase 2-like domain-containing protein</fullName>
    </recommendedName>
</protein>
<feature type="domain" description="Glycosyltransferase 2-like" evidence="1">
    <location>
        <begin position="2"/>
        <end position="97"/>
    </location>
</feature>
<dbReference type="CDD" id="cd00761">
    <property type="entry name" value="Glyco_tranf_GTA_type"/>
    <property type="match status" value="1"/>
</dbReference>
<dbReference type="Pfam" id="PF00535">
    <property type="entry name" value="Glycos_transf_2"/>
    <property type="match status" value="1"/>
</dbReference>
<dbReference type="EMBL" id="SRHE01000651">
    <property type="protein sequence ID" value="TWW08475.1"/>
    <property type="molecule type" value="Genomic_DNA"/>
</dbReference>
<proteinExistence type="predicted"/>
<evidence type="ECO:0000313" key="3">
    <source>
        <dbReference type="Proteomes" id="UP000321083"/>
    </source>
</evidence>
<accession>A0A5C6M2X4</accession>
<dbReference type="InterPro" id="IPR029044">
    <property type="entry name" value="Nucleotide-diphossugar_trans"/>
</dbReference>
<keyword evidence="3" id="KW-1185">Reference proteome</keyword>
<dbReference type="Proteomes" id="UP000321083">
    <property type="component" value="Unassembled WGS sequence"/>
</dbReference>
<organism evidence="2 3">
    <name type="scientific">Planctomyces bekefii</name>
    <dbReference type="NCBI Taxonomy" id="1653850"/>
    <lineage>
        <taxon>Bacteria</taxon>
        <taxon>Pseudomonadati</taxon>
        <taxon>Planctomycetota</taxon>
        <taxon>Planctomycetia</taxon>
        <taxon>Planctomycetales</taxon>
        <taxon>Planctomycetaceae</taxon>
        <taxon>Planctomyces</taxon>
    </lineage>
</organism>
<gene>
    <name evidence="2" type="ORF">E3A20_23960</name>
</gene>
<feature type="non-terminal residue" evidence="2">
    <location>
        <position position="1"/>
    </location>
</feature>
<name>A0A5C6M2X4_9PLAN</name>